<dbReference type="InterPro" id="IPR009057">
    <property type="entry name" value="Homeodomain-like_sf"/>
</dbReference>
<gene>
    <name evidence="4" type="ORF">K1Y72_20265</name>
</gene>
<feature type="DNA-binding region" description="H-T-H motif" evidence="2">
    <location>
        <begin position="33"/>
        <end position="52"/>
    </location>
</feature>
<dbReference type="InterPro" id="IPR001647">
    <property type="entry name" value="HTH_TetR"/>
</dbReference>
<reference evidence="4 5" key="1">
    <citation type="submission" date="2021-07" db="EMBL/GenBank/DDBJ databases">
        <title>Actinomadura sp. PM05-2 isolated from lichen.</title>
        <authorList>
            <person name="Somphong A."/>
            <person name="Phongsopitanun W."/>
            <person name="Tanasupawat S."/>
            <person name="Peongsungnone V."/>
        </authorList>
    </citation>
    <scope>NUCLEOTIDE SEQUENCE [LARGE SCALE GENOMIC DNA]</scope>
    <source>
        <strain evidence="4 5">PM05-2</strain>
    </source>
</reference>
<evidence type="ECO:0000259" key="3">
    <source>
        <dbReference type="PROSITE" id="PS50977"/>
    </source>
</evidence>
<dbReference type="InterPro" id="IPR050109">
    <property type="entry name" value="HTH-type_TetR-like_transc_reg"/>
</dbReference>
<evidence type="ECO:0000313" key="4">
    <source>
        <dbReference type="EMBL" id="MBW8484730.1"/>
    </source>
</evidence>
<organism evidence="4 5">
    <name type="scientific">Actinomadura parmotrematis</name>
    <dbReference type="NCBI Taxonomy" id="2864039"/>
    <lineage>
        <taxon>Bacteria</taxon>
        <taxon>Bacillati</taxon>
        <taxon>Actinomycetota</taxon>
        <taxon>Actinomycetes</taxon>
        <taxon>Streptosporangiales</taxon>
        <taxon>Thermomonosporaceae</taxon>
        <taxon>Actinomadura</taxon>
    </lineage>
</organism>
<dbReference type="Gene3D" id="1.10.357.10">
    <property type="entry name" value="Tetracycline Repressor, domain 2"/>
    <property type="match status" value="1"/>
</dbReference>
<evidence type="ECO:0000256" key="2">
    <source>
        <dbReference type="PROSITE-ProRule" id="PRU00335"/>
    </source>
</evidence>
<dbReference type="PANTHER" id="PTHR30055">
    <property type="entry name" value="HTH-TYPE TRANSCRIPTIONAL REGULATOR RUTR"/>
    <property type="match status" value="1"/>
</dbReference>
<name>A0ABS7FWC0_9ACTN</name>
<proteinExistence type="predicted"/>
<accession>A0ABS7FWC0</accession>
<dbReference type="SUPFAM" id="SSF46689">
    <property type="entry name" value="Homeodomain-like"/>
    <property type="match status" value="1"/>
</dbReference>
<evidence type="ECO:0000256" key="1">
    <source>
        <dbReference type="ARBA" id="ARBA00023125"/>
    </source>
</evidence>
<comment type="caution">
    <text evidence="4">The sequence shown here is derived from an EMBL/GenBank/DDBJ whole genome shotgun (WGS) entry which is preliminary data.</text>
</comment>
<dbReference type="Pfam" id="PF00440">
    <property type="entry name" value="TetR_N"/>
    <property type="match status" value="1"/>
</dbReference>
<evidence type="ECO:0000313" key="5">
    <source>
        <dbReference type="Proteomes" id="UP000774570"/>
    </source>
</evidence>
<keyword evidence="1 2" id="KW-0238">DNA-binding</keyword>
<dbReference type="PROSITE" id="PS50977">
    <property type="entry name" value="HTH_TETR_2"/>
    <property type="match status" value="1"/>
</dbReference>
<dbReference type="PANTHER" id="PTHR30055:SF235">
    <property type="entry name" value="TRANSCRIPTIONAL REGULATORY PROTEIN"/>
    <property type="match status" value="1"/>
</dbReference>
<keyword evidence="5" id="KW-1185">Reference proteome</keyword>
<dbReference type="EMBL" id="JAIBOA010000012">
    <property type="protein sequence ID" value="MBW8484730.1"/>
    <property type="molecule type" value="Genomic_DNA"/>
</dbReference>
<dbReference type="PRINTS" id="PR00455">
    <property type="entry name" value="HTHTETR"/>
</dbReference>
<protein>
    <submittedName>
        <fullName evidence="4">TetR/AcrR family transcriptional regulator</fullName>
    </submittedName>
</protein>
<sequence length="212" mass="22141">MACMENDPQGSTRDRLLDAAERLFLEKGADRVSVRAINAAAGLNPGAAHYHFGSREGLVTALLERELLPVWADGLRTIADRCGAGGAADIGELAAAIVGPFDELWRTPKGRMLCHLLARSVLPGRRMPAASAWFGPAPFEVMLARAMPGLSAREVAERWRLAFTLLLETYGRALAPSPDAAGAPPAAATVAAFLTAGLTAPPTAPPAAPPTA</sequence>
<feature type="domain" description="HTH tetR-type" evidence="3">
    <location>
        <begin position="10"/>
        <end position="70"/>
    </location>
</feature>
<dbReference type="Proteomes" id="UP000774570">
    <property type="component" value="Unassembled WGS sequence"/>
</dbReference>